<dbReference type="Proteomes" id="UP000636800">
    <property type="component" value="Chromosome 5"/>
</dbReference>
<evidence type="ECO:0000313" key="1">
    <source>
        <dbReference type="EMBL" id="KAG0479554.1"/>
    </source>
</evidence>
<dbReference type="OrthoDB" id="27483at2759"/>
<protein>
    <submittedName>
        <fullName evidence="1">Uncharacterized protein</fullName>
    </submittedName>
</protein>
<accession>A0A835QVL8</accession>
<sequence>MVESSSMVSSTGFHGRTCGGRITGLFEPGPPPVHAKVDLMVPFAGSELTFRRATAESRVARMVSSIGAVRRTVQEEIDQAQFKLFDSKKQLRVAGEQCRCININKSKSKL</sequence>
<comment type="caution">
    <text evidence="1">The sequence shown here is derived from an EMBL/GenBank/DDBJ whole genome shotgun (WGS) entry which is preliminary data.</text>
</comment>
<reference evidence="1 2" key="1">
    <citation type="journal article" date="2020" name="Nat. Food">
        <title>A phased Vanilla planifolia genome enables genetic improvement of flavour and production.</title>
        <authorList>
            <person name="Hasing T."/>
            <person name="Tang H."/>
            <person name="Brym M."/>
            <person name="Khazi F."/>
            <person name="Huang T."/>
            <person name="Chambers A.H."/>
        </authorList>
    </citation>
    <scope>NUCLEOTIDE SEQUENCE [LARGE SCALE GENOMIC DNA]</scope>
    <source>
        <tissue evidence="1">Leaf</tissue>
    </source>
</reference>
<name>A0A835QVL8_VANPL</name>
<dbReference type="AlphaFoldDB" id="A0A835QVL8"/>
<gene>
    <name evidence="1" type="ORF">HPP92_010412</name>
</gene>
<evidence type="ECO:0000313" key="2">
    <source>
        <dbReference type="Proteomes" id="UP000636800"/>
    </source>
</evidence>
<proteinExistence type="predicted"/>
<dbReference type="EMBL" id="JADCNL010000005">
    <property type="protein sequence ID" value="KAG0479554.1"/>
    <property type="molecule type" value="Genomic_DNA"/>
</dbReference>
<keyword evidence="2" id="KW-1185">Reference proteome</keyword>
<organism evidence="1 2">
    <name type="scientific">Vanilla planifolia</name>
    <name type="common">Vanilla</name>
    <dbReference type="NCBI Taxonomy" id="51239"/>
    <lineage>
        <taxon>Eukaryota</taxon>
        <taxon>Viridiplantae</taxon>
        <taxon>Streptophyta</taxon>
        <taxon>Embryophyta</taxon>
        <taxon>Tracheophyta</taxon>
        <taxon>Spermatophyta</taxon>
        <taxon>Magnoliopsida</taxon>
        <taxon>Liliopsida</taxon>
        <taxon>Asparagales</taxon>
        <taxon>Orchidaceae</taxon>
        <taxon>Vanilloideae</taxon>
        <taxon>Vanilleae</taxon>
        <taxon>Vanilla</taxon>
    </lineage>
</organism>